<evidence type="ECO:0000313" key="3">
    <source>
        <dbReference type="EMBL" id="VAV98963.1"/>
    </source>
</evidence>
<dbReference type="PANTHER" id="PTHR45128">
    <property type="entry name" value="METHYLTRANSFERASE TYPE 11"/>
    <property type="match status" value="1"/>
</dbReference>
<gene>
    <name evidence="3" type="ORF">MNBD_ACTINO02-1965</name>
</gene>
<dbReference type="InterPro" id="IPR048711">
    <property type="entry name" value="WHD_Rv2258c"/>
</dbReference>
<evidence type="ECO:0000259" key="2">
    <source>
        <dbReference type="Pfam" id="PF21320"/>
    </source>
</evidence>
<organism evidence="3">
    <name type="scientific">hydrothermal vent metagenome</name>
    <dbReference type="NCBI Taxonomy" id="652676"/>
    <lineage>
        <taxon>unclassified sequences</taxon>
        <taxon>metagenomes</taxon>
        <taxon>ecological metagenomes</taxon>
    </lineage>
</organism>
<evidence type="ECO:0000259" key="1">
    <source>
        <dbReference type="Pfam" id="PF13847"/>
    </source>
</evidence>
<dbReference type="InterPro" id="IPR025714">
    <property type="entry name" value="Methyltranfer_dom"/>
</dbReference>
<dbReference type="Gene3D" id="3.40.50.150">
    <property type="entry name" value="Vaccinia Virus protein VP39"/>
    <property type="match status" value="1"/>
</dbReference>
<dbReference type="EMBL" id="UOEK01000151">
    <property type="protein sequence ID" value="VAV98963.1"/>
    <property type="molecule type" value="Genomic_DNA"/>
</dbReference>
<reference evidence="3" key="1">
    <citation type="submission" date="2018-06" db="EMBL/GenBank/DDBJ databases">
        <authorList>
            <person name="Zhirakovskaya E."/>
        </authorList>
    </citation>
    <scope>NUCLEOTIDE SEQUENCE</scope>
</reference>
<dbReference type="InterPro" id="IPR029063">
    <property type="entry name" value="SAM-dependent_MTases_sf"/>
</dbReference>
<dbReference type="AlphaFoldDB" id="A0A3B0SRB7"/>
<proteinExistence type="predicted"/>
<dbReference type="Pfam" id="PF13847">
    <property type="entry name" value="Methyltransf_31"/>
    <property type="match status" value="1"/>
</dbReference>
<dbReference type="InterPro" id="IPR053173">
    <property type="entry name" value="SAM-binding_MTase"/>
</dbReference>
<dbReference type="CDD" id="cd02440">
    <property type="entry name" value="AdoMet_MTases"/>
    <property type="match status" value="1"/>
</dbReference>
<dbReference type="SUPFAM" id="SSF53335">
    <property type="entry name" value="S-adenosyl-L-methionine-dependent methyltransferases"/>
    <property type="match status" value="1"/>
</dbReference>
<dbReference type="PANTHER" id="PTHR45128:SF2">
    <property type="entry name" value="METHYLTRANSFERASE DOMAIN-CONTAINING PROTEIN"/>
    <property type="match status" value="1"/>
</dbReference>
<dbReference type="SUPFAM" id="SSF46785">
    <property type="entry name" value="Winged helix' DNA-binding domain"/>
    <property type="match status" value="1"/>
</dbReference>
<dbReference type="InterPro" id="IPR036390">
    <property type="entry name" value="WH_DNA-bd_sf"/>
</dbReference>
<dbReference type="Pfam" id="PF21320">
    <property type="entry name" value="WHD_Rv2258c"/>
    <property type="match status" value="1"/>
</dbReference>
<feature type="domain" description="Methyltransferase" evidence="1">
    <location>
        <begin position="143"/>
        <end position="264"/>
    </location>
</feature>
<feature type="domain" description="S-adenosylmethionine-dependent methyltransferase Rv2258c-like winged HTH" evidence="2">
    <location>
        <begin position="1"/>
        <end position="67"/>
    </location>
</feature>
<protein>
    <submittedName>
        <fullName evidence="3">Uncharacterized protein</fullName>
    </submittedName>
</protein>
<accession>A0A3B0SRB7</accession>
<sequence>MIYIGDRLGLFTAMAELGPVSSMTLAEAKDLDERWVREWLYQQGAAGIVDVSDSEIFSLSPEAVAVLVNEDHPAFGAGTFAQLPAMISQLEHLPEIFATGRGVTYDSLGADGALALERGSAPWFKTFLLPAILPKIGLVERLEAGAKVADIGCGGGALTVLLAEAFPNSEFHGYDISNHALDRANHNVAASGIMNATFHDAAVDPLPPSGDFDFIMAFDCLHDMADPRGAARSIRGAIADDGVWLITDIKARDTFAENVEENPMAALMYGFSMLACLASATSEPDGEALGTLGFTRTVAEEIASEAGFSQFEEMNFRHPTNTFYVVQP</sequence>
<name>A0A3B0SRB7_9ZZZZ</name>